<evidence type="ECO:0000313" key="1">
    <source>
        <dbReference type="EMBL" id="VDP52610.1"/>
    </source>
</evidence>
<reference evidence="1 2" key="1">
    <citation type="submission" date="2018-11" db="EMBL/GenBank/DDBJ databases">
        <authorList>
            <consortium name="Pathogen Informatics"/>
        </authorList>
    </citation>
    <scope>NUCLEOTIDE SEQUENCE [LARGE SCALE GENOMIC DNA]</scope>
    <source>
        <strain evidence="1 2">Zambia</strain>
    </source>
</reference>
<dbReference type="EMBL" id="UZAI01020641">
    <property type="protein sequence ID" value="VDP52610.1"/>
    <property type="molecule type" value="Genomic_DNA"/>
</dbReference>
<evidence type="ECO:0000313" key="2">
    <source>
        <dbReference type="Proteomes" id="UP000277204"/>
    </source>
</evidence>
<feature type="non-terminal residue" evidence="1">
    <location>
        <position position="1"/>
    </location>
</feature>
<protein>
    <submittedName>
        <fullName evidence="1">Uncharacterized protein</fullName>
    </submittedName>
</protein>
<name>A0A183N8W0_9TREM</name>
<sequence length="62" mass="7123">IQKLVNHQEIIELDDKYSLSSSVTSSISPLQVIDEMEFQDNLALLDQRINNVRESLRLNPVI</sequence>
<organism evidence="1 2">
    <name type="scientific">Schistosoma margrebowiei</name>
    <dbReference type="NCBI Taxonomy" id="48269"/>
    <lineage>
        <taxon>Eukaryota</taxon>
        <taxon>Metazoa</taxon>
        <taxon>Spiralia</taxon>
        <taxon>Lophotrochozoa</taxon>
        <taxon>Platyhelminthes</taxon>
        <taxon>Trematoda</taxon>
        <taxon>Digenea</taxon>
        <taxon>Strigeidida</taxon>
        <taxon>Schistosomatoidea</taxon>
        <taxon>Schistosomatidae</taxon>
        <taxon>Schistosoma</taxon>
    </lineage>
</organism>
<gene>
    <name evidence="1" type="ORF">SMRZ_LOCUS24735</name>
</gene>
<dbReference type="AlphaFoldDB" id="A0A183N8W0"/>
<keyword evidence="2" id="KW-1185">Reference proteome</keyword>
<proteinExistence type="predicted"/>
<dbReference type="Proteomes" id="UP000277204">
    <property type="component" value="Unassembled WGS sequence"/>
</dbReference>
<accession>A0A183N8W0</accession>